<evidence type="ECO:0000256" key="1">
    <source>
        <dbReference type="SAM" id="MobiDB-lite"/>
    </source>
</evidence>
<accession>A0A915L0Q4</accession>
<evidence type="ECO:0000313" key="2">
    <source>
        <dbReference type="Proteomes" id="UP000887565"/>
    </source>
</evidence>
<dbReference type="Proteomes" id="UP000887565">
    <property type="component" value="Unplaced"/>
</dbReference>
<proteinExistence type="predicted"/>
<reference evidence="3" key="1">
    <citation type="submission" date="2022-11" db="UniProtKB">
        <authorList>
            <consortium name="WormBaseParasite"/>
        </authorList>
    </citation>
    <scope>IDENTIFICATION</scope>
</reference>
<name>A0A915L0Q4_ROMCU</name>
<feature type="region of interest" description="Disordered" evidence="1">
    <location>
        <begin position="63"/>
        <end position="85"/>
    </location>
</feature>
<organism evidence="2 3">
    <name type="scientific">Romanomermis culicivorax</name>
    <name type="common">Nematode worm</name>
    <dbReference type="NCBI Taxonomy" id="13658"/>
    <lineage>
        <taxon>Eukaryota</taxon>
        <taxon>Metazoa</taxon>
        <taxon>Ecdysozoa</taxon>
        <taxon>Nematoda</taxon>
        <taxon>Enoplea</taxon>
        <taxon>Dorylaimia</taxon>
        <taxon>Mermithida</taxon>
        <taxon>Mermithoidea</taxon>
        <taxon>Mermithidae</taxon>
        <taxon>Romanomermis</taxon>
    </lineage>
</organism>
<evidence type="ECO:0000313" key="3">
    <source>
        <dbReference type="WBParaSite" id="nRc.2.0.1.t44295-RA"/>
    </source>
</evidence>
<sequence>MIKSTVSKKLHALQFIELNFVHKTTIFTTFGDFESGRTGCAEAFRRLQTVWFEQRTENFCTKKKKTMHRSMNSKIKRRKLKKIKK</sequence>
<dbReference type="WBParaSite" id="nRc.2.0.1.t44295-RA">
    <property type="protein sequence ID" value="nRc.2.0.1.t44295-RA"/>
    <property type="gene ID" value="nRc.2.0.1.g44295"/>
</dbReference>
<keyword evidence="2" id="KW-1185">Reference proteome</keyword>
<feature type="compositionally biased region" description="Basic residues" evidence="1">
    <location>
        <begin position="74"/>
        <end position="85"/>
    </location>
</feature>
<protein>
    <submittedName>
        <fullName evidence="3">Uncharacterized protein</fullName>
    </submittedName>
</protein>
<dbReference type="AlphaFoldDB" id="A0A915L0Q4"/>